<protein>
    <submittedName>
        <fullName evidence="1">Uncharacterized protein</fullName>
    </submittedName>
</protein>
<reference evidence="1" key="1">
    <citation type="submission" date="2014-09" db="EMBL/GenBank/DDBJ databases">
        <authorList>
            <person name="Magalhaes I.L.F."/>
            <person name="Oliveira U."/>
            <person name="Santos F.R."/>
            <person name="Vidigal T.H.D.A."/>
            <person name="Brescovit A.D."/>
            <person name="Santos A.J."/>
        </authorList>
    </citation>
    <scope>NUCLEOTIDE SEQUENCE</scope>
    <source>
        <tissue evidence="1">Shoot tissue taken approximately 20 cm above the soil surface</tissue>
    </source>
</reference>
<dbReference type="EMBL" id="GBRH01209984">
    <property type="protein sequence ID" value="JAD87911.1"/>
    <property type="molecule type" value="Transcribed_RNA"/>
</dbReference>
<accession>A0A0A9DJC7</accession>
<name>A0A0A9DJC7_ARUDO</name>
<dbReference type="AlphaFoldDB" id="A0A0A9DJC7"/>
<evidence type="ECO:0000313" key="1">
    <source>
        <dbReference type="EMBL" id="JAD87911.1"/>
    </source>
</evidence>
<proteinExistence type="predicted"/>
<organism evidence="1">
    <name type="scientific">Arundo donax</name>
    <name type="common">Giant reed</name>
    <name type="synonym">Donax arundinaceus</name>
    <dbReference type="NCBI Taxonomy" id="35708"/>
    <lineage>
        <taxon>Eukaryota</taxon>
        <taxon>Viridiplantae</taxon>
        <taxon>Streptophyta</taxon>
        <taxon>Embryophyta</taxon>
        <taxon>Tracheophyta</taxon>
        <taxon>Spermatophyta</taxon>
        <taxon>Magnoliopsida</taxon>
        <taxon>Liliopsida</taxon>
        <taxon>Poales</taxon>
        <taxon>Poaceae</taxon>
        <taxon>PACMAD clade</taxon>
        <taxon>Arundinoideae</taxon>
        <taxon>Arundineae</taxon>
        <taxon>Arundo</taxon>
    </lineage>
</organism>
<sequence length="49" mass="5444">MFPASLRCPQGDKFLQSCQIRGQLLGSQTQSRLIARIPNTVPILAARVY</sequence>
<reference evidence="1" key="2">
    <citation type="journal article" date="2015" name="Data Brief">
        <title>Shoot transcriptome of the giant reed, Arundo donax.</title>
        <authorList>
            <person name="Barrero R.A."/>
            <person name="Guerrero F.D."/>
            <person name="Moolhuijzen P."/>
            <person name="Goolsby J.A."/>
            <person name="Tidwell J."/>
            <person name="Bellgard S.E."/>
            <person name="Bellgard M.I."/>
        </authorList>
    </citation>
    <scope>NUCLEOTIDE SEQUENCE</scope>
    <source>
        <tissue evidence="1">Shoot tissue taken approximately 20 cm above the soil surface</tissue>
    </source>
</reference>